<reference evidence="2 3" key="1">
    <citation type="submission" date="2016-01" db="EMBL/GenBank/DDBJ databases">
        <title>Genome sequence of the yeast Holleya sinecauda.</title>
        <authorList>
            <person name="Dietrich F.S."/>
        </authorList>
    </citation>
    <scope>NUCLEOTIDE SEQUENCE [LARGE SCALE GENOMIC DNA]</scope>
    <source>
        <strain evidence="2 3">ATCC 58844</strain>
    </source>
</reference>
<feature type="region of interest" description="Disordered" evidence="1">
    <location>
        <begin position="122"/>
        <end position="208"/>
    </location>
</feature>
<accession>A0A120K2T6</accession>
<sequence length="313" mass="34569">MNSNLKASKTLLLNYLKDIGLINNLNHATVKDESKKSAILSIKIDEEKANELLRKPLDNVEVIFIDMSSGKKVMINICNNDKPIKEGIFDYTADLNIPTNAPENEEDLIAASGSQASQAFQSKFSLSSTMQSSPLQESTQESTHTAQSSKLQEEPKVSVRPELPRPEFPEPLSTPSNFEDRFKIPGSGNDFNEQPFPANPRRPADMPDFEDEYEIQSGLRNDLGGHPFPTNPGSYGNSDLYPTGEKYPSLNPNPGLKPAGGMFFKPPSQPELPLPYGGSFDPQNPQDFRKPPGFTPGARWNNPFGPHNFGNHP</sequence>
<dbReference type="OrthoDB" id="68090at2759"/>
<organism evidence="2 3">
    <name type="scientific">Eremothecium sinecaudum</name>
    <dbReference type="NCBI Taxonomy" id="45286"/>
    <lineage>
        <taxon>Eukaryota</taxon>
        <taxon>Fungi</taxon>
        <taxon>Dikarya</taxon>
        <taxon>Ascomycota</taxon>
        <taxon>Saccharomycotina</taxon>
        <taxon>Saccharomycetes</taxon>
        <taxon>Saccharomycetales</taxon>
        <taxon>Saccharomycetaceae</taxon>
        <taxon>Eremothecium</taxon>
    </lineage>
</organism>
<dbReference type="EMBL" id="CP014248">
    <property type="protein sequence ID" value="AMD22545.1"/>
    <property type="molecule type" value="Genomic_DNA"/>
</dbReference>
<dbReference type="RefSeq" id="XP_017989541.1">
    <property type="nucleotide sequence ID" value="XM_018134187.1"/>
</dbReference>
<proteinExistence type="predicted"/>
<feature type="region of interest" description="Disordered" evidence="1">
    <location>
        <begin position="241"/>
        <end position="313"/>
    </location>
</feature>
<evidence type="ECO:0000313" key="2">
    <source>
        <dbReference type="EMBL" id="AMD22545.1"/>
    </source>
</evidence>
<dbReference type="Proteomes" id="UP000243052">
    <property type="component" value="Chromosome viii"/>
</dbReference>
<gene>
    <name evidence="2" type="ORF">AW171_hschr84594</name>
</gene>
<dbReference type="GeneID" id="28725904"/>
<dbReference type="AlphaFoldDB" id="A0A120K2T6"/>
<evidence type="ECO:0000313" key="3">
    <source>
        <dbReference type="Proteomes" id="UP000243052"/>
    </source>
</evidence>
<name>A0A120K2T6_9SACH</name>
<keyword evidence="3" id="KW-1185">Reference proteome</keyword>
<protein>
    <submittedName>
        <fullName evidence="2">HHL225Cp</fullName>
    </submittedName>
</protein>
<feature type="compositionally biased region" description="Polar residues" evidence="1">
    <location>
        <begin position="129"/>
        <end position="150"/>
    </location>
</feature>
<dbReference type="STRING" id="45286.A0A120K2T6"/>
<evidence type="ECO:0000256" key="1">
    <source>
        <dbReference type="SAM" id="MobiDB-lite"/>
    </source>
</evidence>
<feature type="compositionally biased region" description="Basic and acidic residues" evidence="1">
    <location>
        <begin position="151"/>
        <end position="168"/>
    </location>
</feature>